<evidence type="ECO:0000256" key="5">
    <source>
        <dbReference type="ARBA" id="ARBA00022832"/>
    </source>
</evidence>
<comment type="caution">
    <text evidence="13">The sequence shown here is derived from an EMBL/GenBank/DDBJ whole genome shotgun (WGS) entry which is preliminary data.</text>
</comment>
<dbReference type="PRINTS" id="PR01069">
    <property type="entry name" value="ACCCTRFRASEA"/>
</dbReference>
<dbReference type="NCBIfam" id="TIGR00513">
    <property type="entry name" value="accA"/>
    <property type="match status" value="1"/>
</dbReference>
<evidence type="ECO:0000256" key="9">
    <source>
        <dbReference type="ARBA" id="ARBA00049152"/>
    </source>
</evidence>
<evidence type="ECO:0000256" key="6">
    <source>
        <dbReference type="ARBA" id="ARBA00022840"/>
    </source>
</evidence>
<keyword evidence="8 10" id="KW-0275">Fatty acid biosynthesis</keyword>
<accession>A0A942A2X5</accession>
<keyword evidence="4 10" id="KW-0547">Nucleotide-binding</keyword>
<dbReference type="GO" id="GO:0006633">
    <property type="term" value="P:fatty acid biosynthetic process"/>
    <property type="evidence" value="ECO:0007669"/>
    <property type="project" value="UniProtKB-KW"/>
</dbReference>
<comment type="pathway">
    <text evidence="1 10">Lipid metabolism; malonyl-CoA biosynthesis; malonyl-CoA from acetyl-CoA: step 1/1.</text>
</comment>
<dbReference type="PROSITE" id="PS50989">
    <property type="entry name" value="COA_CT_CTER"/>
    <property type="match status" value="1"/>
</dbReference>
<keyword evidence="3 10" id="KW-0808">Transferase</keyword>
<organism evidence="13 14">
    <name type="scientific">Candidatus Scalindua arabica</name>
    <dbReference type="NCBI Taxonomy" id="1127984"/>
    <lineage>
        <taxon>Bacteria</taxon>
        <taxon>Pseudomonadati</taxon>
        <taxon>Planctomycetota</taxon>
        <taxon>Candidatus Brocadiia</taxon>
        <taxon>Candidatus Brocadiales</taxon>
        <taxon>Candidatus Scalinduaceae</taxon>
        <taxon>Candidatus Scalindua</taxon>
    </lineage>
</organism>
<keyword evidence="6 10" id="KW-0067">ATP-binding</keyword>
<keyword evidence="7 10" id="KW-0443">Lipid metabolism</keyword>
<evidence type="ECO:0000256" key="2">
    <source>
        <dbReference type="ARBA" id="ARBA00022516"/>
    </source>
</evidence>
<keyword evidence="5 10" id="KW-0276">Fatty acid metabolism</keyword>
<evidence type="ECO:0000313" key="14">
    <source>
        <dbReference type="Proteomes" id="UP000722750"/>
    </source>
</evidence>
<comment type="catalytic activity">
    <reaction evidence="9 10">
        <text>N(6)-carboxybiotinyl-L-lysyl-[protein] + acetyl-CoA = N(6)-biotinyl-L-lysyl-[protein] + malonyl-CoA</text>
        <dbReference type="Rhea" id="RHEA:54728"/>
        <dbReference type="Rhea" id="RHEA-COMP:10505"/>
        <dbReference type="Rhea" id="RHEA-COMP:10506"/>
        <dbReference type="ChEBI" id="CHEBI:57288"/>
        <dbReference type="ChEBI" id="CHEBI:57384"/>
        <dbReference type="ChEBI" id="CHEBI:83144"/>
        <dbReference type="ChEBI" id="CHEBI:83145"/>
        <dbReference type="EC" id="2.1.3.15"/>
    </reaction>
</comment>
<dbReference type="Gene3D" id="3.90.226.10">
    <property type="entry name" value="2-enoyl-CoA Hydratase, Chain A, domain 1"/>
    <property type="match status" value="1"/>
</dbReference>
<gene>
    <name evidence="10" type="primary">accA</name>
    <name evidence="13" type="ORF">MAG551_00441</name>
</gene>
<dbReference type="GO" id="GO:2001295">
    <property type="term" value="P:malonyl-CoA biosynthetic process"/>
    <property type="evidence" value="ECO:0007669"/>
    <property type="project" value="UniProtKB-UniRule"/>
</dbReference>
<keyword evidence="2 10" id="KW-0444">Lipid biosynthesis</keyword>
<comment type="subcellular location">
    <subcellularLocation>
        <location evidence="10">Cytoplasm</location>
    </subcellularLocation>
</comment>
<dbReference type="AlphaFoldDB" id="A0A942A2X5"/>
<name>A0A942A2X5_9BACT</name>
<keyword evidence="10" id="KW-0963">Cytoplasm</keyword>
<evidence type="ECO:0000259" key="12">
    <source>
        <dbReference type="PROSITE" id="PS50989"/>
    </source>
</evidence>
<comment type="similarity">
    <text evidence="10">Belongs to the AccA family.</text>
</comment>
<dbReference type="GO" id="GO:0003989">
    <property type="term" value="F:acetyl-CoA carboxylase activity"/>
    <property type="evidence" value="ECO:0007669"/>
    <property type="project" value="InterPro"/>
</dbReference>
<sequence length="339" mass="37740">MKKDKQKDKLKDKDKEKEKDKQNTENIILELDKRIDELQHSTTGDDLSAQIKELEEQRISLLKELYSNLAPYEIVKVARHPLRPPVSDYIKMMVDDFIELHGDRNYGDDRAITTGFGSIGGKKALIIGQHKGKTTKERIDCNFGMPNPEGYRKALQKMKLAEKFHLPIITLIDTPGANPDIGAEERGQAHAIAINIAEMSKLRTPVICIVIGEGGSGGALGIGVGDKFSILKYAYCSVISPEGCAAILWKSKDNAEDAANALKLTAQELFKLKIVDEVIPEPIGAAHSNPKKMADILRETIVRYIDELQAVPLDKLIEKRYKKYRKFGSFLGGEEAAIK</sequence>
<dbReference type="Pfam" id="PF03255">
    <property type="entry name" value="ACCA"/>
    <property type="match status" value="1"/>
</dbReference>
<dbReference type="EMBL" id="JAANXD010000024">
    <property type="protein sequence ID" value="MBS1257399.1"/>
    <property type="molecule type" value="Genomic_DNA"/>
</dbReference>
<feature type="domain" description="CoA carboxyltransferase C-terminal" evidence="12">
    <location>
        <begin position="53"/>
        <end position="307"/>
    </location>
</feature>
<dbReference type="GO" id="GO:0005524">
    <property type="term" value="F:ATP binding"/>
    <property type="evidence" value="ECO:0007669"/>
    <property type="project" value="UniProtKB-KW"/>
</dbReference>
<dbReference type="EC" id="2.1.3.15" evidence="10"/>
<dbReference type="PANTHER" id="PTHR42853:SF3">
    <property type="entry name" value="ACETYL-COENZYME A CARBOXYLASE CARBOXYL TRANSFERASE SUBUNIT ALPHA, CHLOROPLASTIC"/>
    <property type="match status" value="1"/>
</dbReference>
<feature type="region of interest" description="Disordered" evidence="11">
    <location>
        <begin position="1"/>
        <end position="25"/>
    </location>
</feature>
<dbReference type="NCBIfam" id="NF004344">
    <property type="entry name" value="PRK05724.1"/>
    <property type="match status" value="1"/>
</dbReference>
<dbReference type="InterPro" id="IPR029045">
    <property type="entry name" value="ClpP/crotonase-like_dom_sf"/>
</dbReference>
<evidence type="ECO:0000313" key="13">
    <source>
        <dbReference type="EMBL" id="MBS1257399.1"/>
    </source>
</evidence>
<dbReference type="Proteomes" id="UP000722750">
    <property type="component" value="Unassembled WGS sequence"/>
</dbReference>
<reference evidence="13" key="1">
    <citation type="journal article" date="2021" name="ISME J.">
        <title>Fine-scale metabolic discontinuity in a stratified prokaryote microbiome of a Red Sea deep halocline.</title>
        <authorList>
            <person name="Michoud G."/>
            <person name="Ngugi D.K."/>
            <person name="Barozzi A."/>
            <person name="Merlino G."/>
            <person name="Calleja M.L."/>
            <person name="Delgado-Huertas A."/>
            <person name="Moran X.A.G."/>
            <person name="Daffonchio D."/>
        </authorList>
    </citation>
    <scope>NUCLEOTIDE SEQUENCE</scope>
    <source>
        <strain evidence="13">SuakinDeep_MAG55_1</strain>
    </source>
</reference>
<dbReference type="InterPro" id="IPR001095">
    <property type="entry name" value="Acetyl_CoA_COase_a_su"/>
</dbReference>
<comment type="subunit">
    <text evidence="10">Acetyl-CoA carboxylase is a heterohexamer composed of biotin carboxyl carrier protein (AccB), biotin carboxylase (AccC) and two subunits each of ACCase subunit alpha (AccA) and ACCase subunit beta (AccD).</text>
</comment>
<evidence type="ECO:0000256" key="1">
    <source>
        <dbReference type="ARBA" id="ARBA00004956"/>
    </source>
</evidence>
<feature type="compositionally biased region" description="Basic and acidic residues" evidence="11">
    <location>
        <begin position="1"/>
        <end position="23"/>
    </location>
</feature>
<comment type="function">
    <text evidence="10">Component of the acetyl coenzyme A carboxylase (ACC) complex. First, biotin carboxylase catalyzes the carboxylation of biotin on its carrier protein (BCCP) and then the CO(2) group is transferred by the carboxyltransferase to acetyl-CoA to form malonyl-CoA.</text>
</comment>
<dbReference type="SUPFAM" id="SSF52096">
    <property type="entry name" value="ClpP/crotonase"/>
    <property type="match status" value="1"/>
</dbReference>
<evidence type="ECO:0000256" key="3">
    <source>
        <dbReference type="ARBA" id="ARBA00022679"/>
    </source>
</evidence>
<dbReference type="NCBIfam" id="NF041504">
    <property type="entry name" value="AccA_sub"/>
    <property type="match status" value="1"/>
</dbReference>
<evidence type="ECO:0000256" key="8">
    <source>
        <dbReference type="ARBA" id="ARBA00023160"/>
    </source>
</evidence>
<protein>
    <recommendedName>
        <fullName evidence="10">Acetyl-coenzyme A carboxylase carboxyl transferase subunit alpha</fullName>
        <shortName evidence="10">ACCase subunit alpha</shortName>
        <shortName evidence="10">Acetyl-CoA carboxylase carboxyltransferase subunit alpha</shortName>
        <ecNumber evidence="10">2.1.3.15</ecNumber>
    </recommendedName>
</protein>
<evidence type="ECO:0000256" key="7">
    <source>
        <dbReference type="ARBA" id="ARBA00023098"/>
    </source>
</evidence>
<dbReference type="GO" id="GO:0009317">
    <property type="term" value="C:acetyl-CoA carboxylase complex"/>
    <property type="evidence" value="ECO:0007669"/>
    <property type="project" value="InterPro"/>
</dbReference>
<dbReference type="GO" id="GO:0016743">
    <property type="term" value="F:carboxyl- or carbamoyltransferase activity"/>
    <property type="evidence" value="ECO:0007669"/>
    <property type="project" value="UniProtKB-UniRule"/>
</dbReference>
<dbReference type="InterPro" id="IPR011763">
    <property type="entry name" value="COA_CT_C"/>
</dbReference>
<evidence type="ECO:0000256" key="11">
    <source>
        <dbReference type="SAM" id="MobiDB-lite"/>
    </source>
</evidence>
<evidence type="ECO:0000256" key="4">
    <source>
        <dbReference type="ARBA" id="ARBA00022741"/>
    </source>
</evidence>
<dbReference type="PANTHER" id="PTHR42853">
    <property type="entry name" value="ACETYL-COENZYME A CARBOXYLASE CARBOXYL TRANSFERASE SUBUNIT ALPHA"/>
    <property type="match status" value="1"/>
</dbReference>
<dbReference type="HAMAP" id="MF_00823">
    <property type="entry name" value="AcetylCoA_CT_alpha"/>
    <property type="match status" value="1"/>
</dbReference>
<evidence type="ECO:0000256" key="10">
    <source>
        <dbReference type="HAMAP-Rule" id="MF_00823"/>
    </source>
</evidence>
<proteinExistence type="inferred from homology"/>